<dbReference type="CDD" id="cd09912">
    <property type="entry name" value="DLP_2"/>
    <property type="match status" value="1"/>
</dbReference>
<dbReference type="PANTHER" id="PTHR43681:SF1">
    <property type="entry name" value="SARCALUMENIN"/>
    <property type="match status" value="1"/>
</dbReference>
<organism evidence="4 5">
    <name type="scientific">Chlorella sorokiniana</name>
    <name type="common">Freshwater green alga</name>
    <dbReference type="NCBI Taxonomy" id="3076"/>
    <lineage>
        <taxon>Eukaryota</taxon>
        <taxon>Viridiplantae</taxon>
        <taxon>Chlorophyta</taxon>
        <taxon>core chlorophytes</taxon>
        <taxon>Trebouxiophyceae</taxon>
        <taxon>Chlorellales</taxon>
        <taxon>Chlorellaceae</taxon>
        <taxon>Chlorella clade</taxon>
        <taxon>Chlorella</taxon>
    </lineage>
</organism>
<feature type="domain" description="G" evidence="2">
    <location>
        <begin position="392"/>
        <end position="529"/>
    </location>
</feature>
<dbReference type="Gene3D" id="3.20.20.70">
    <property type="entry name" value="Aldolase class I"/>
    <property type="match status" value="1"/>
</dbReference>
<dbReference type="GO" id="GO:0010027">
    <property type="term" value="P:thylakoid membrane organization"/>
    <property type="evidence" value="ECO:0007669"/>
    <property type="project" value="TreeGrafter"/>
</dbReference>
<dbReference type="EMBL" id="LHPG02000003">
    <property type="protein sequence ID" value="PRW59964.1"/>
    <property type="molecule type" value="Genomic_DNA"/>
</dbReference>
<comment type="caution">
    <text evidence="4">The sequence shown here is derived from an EMBL/GenBank/DDBJ whole genome shotgun (WGS) entry which is preliminary data.</text>
</comment>
<dbReference type="PANTHER" id="PTHR43681">
    <property type="entry name" value="TRANSMEMBRANE GTPASE FZO"/>
    <property type="match status" value="1"/>
</dbReference>
<dbReference type="InterPro" id="IPR005225">
    <property type="entry name" value="Small_GTP-bd"/>
</dbReference>
<dbReference type="AlphaFoldDB" id="A0A2P6U0X2"/>
<keyword evidence="4" id="KW-0812">Transmembrane</keyword>
<dbReference type="SUPFAM" id="SSF51391">
    <property type="entry name" value="Thiamin phosphate synthase"/>
    <property type="match status" value="1"/>
</dbReference>
<dbReference type="NCBIfam" id="TIGR00231">
    <property type="entry name" value="small_GTP"/>
    <property type="match status" value="1"/>
</dbReference>
<dbReference type="InterPro" id="IPR013785">
    <property type="entry name" value="Aldolase_TIM"/>
</dbReference>
<sequence>MRASSCMRSSALLGAASAHSRPAPFRAAALGVRPAGRRSRRHSSIVAAGWWPSRQKDSSSGGGAGGAASGSGSGSAGGVGLFPAGKRQARVQLPALMLAVDAADVLDPKQQASALDDISAAVAGGATAVVLRQGGEGSGELYEAAVRLKELLRGRAALLVADRTDIVDVVGADGALLSPDGLPTVVAKRMLQGGLALVGRSVGSSEAAAEAAADGANFLILEPPSGGAAPSGAEAAAARQRQRSSASIPVIAVATAAATGSQIGELLAAGVDGLVMDLAELSSVALALTQQRPANAGEAAGALLQQLGAEPSAAPPAPAASSSSSGAAAAAEAPAAVQLSQLLSTSREELVDAERQLFTEVLSFLDSWCPSLEEAQLLRDAVKQLDELFLLVVLGEFNSGKSAVVNALLGQRYLAEGILPTTNEINVLKHLDPEHVEGSAQDGDGVFTRYLPAELLKEVNVVDTPGTNVILGRQQRLTEEYVPRADLVLFVLSAVLFVLSADRPLTESEVRFLQYVRQWGKKVVFVVNKVDILSSATEVDILSSATEVEEVVAFVRSNAARVLGVDEPQVLPVSARAAMEAKLAILGDSSSGNGALSAAQAAQLASHPAWQRSGFESLERFIFQFLTGGAGAGSSSSSNGASEGGRAGVESVRLKLESPLFVADALLSAAETQLGQELAVARADAESVRLVRSQLAAFRRDMEKEGQLQRDELQKQVAATAKKASAVVDKMLQLSNVEVITAYLLGKQDSGKLLPVAKQFEEELAGDATAGLKSLVKEHSAWLSSNCQRQLDNYRAFAETRAAALGQTLDGVLSTELEGLDSDAEARRRWRQMRQLNTEAEAAAAAPGQTPDAEAALVAVSALDPKTTEVMLEEEVREAVISTAGTAAGAGAFGVLLTAVLPTTVEDLLAMCLAAMVGYVSILNLPMRRAEAKRKLEHTTSAFAQDIAGKMEAELQHGLTFVLHPLDIAGKMEAELQHGLAMCEAEVLAFIEPLEQLTVAEVRRLEAAEAARADLVGSLDRLKQRVANVE</sequence>
<dbReference type="InterPro" id="IPR036206">
    <property type="entry name" value="ThiamineP_synth_sf"/>
</dbReference>
<dbReference type="GO" id="GO:0031969">
    <property type="term" value="C:chloroplast membrane"/>
    <property type="evidence" value="ECO:0007669"/>
    <property type="project" value="TreeGrafter"/>
</dbReference>
<dbReference type="InterPro" id="IPR022998">
    <property type="entry name" value="ThiamineP_synth_TenI"/>
</dbReference>
<dbReference type="OrthoDB" id="422720at2759"/>
<dbReference type="SUPFAM" id="SSF52540">
    <property type="entry name" value="P-loop containing nucleoside triphosphate hydrolases"/>
    <property type="match status" value="1"/>
</dbReference>
<evidence type="ECO:0000256" key="1">
    <source>
        <dbReference type="SAM" id="MobiDB-lite"/>
    </source>
</evidence>
<feature type="region of interest" description="Disordered" evidence="1">
    <location>
        <begin position="31"/>
        <end position="71"/>
    </location>
</feature>
<evidence type="ECO:0000313" key="4">
    <source>
        <dbReference type="EMBL" id="PRW59964.1"/>
    </source>
</evidence>
<dbReference type="Proteomes" id="UP000239899">
    <property type="component" value="Unassembled WGS sequence"/>
</dbReference>
<accession>A0A2P6U0X2</accession>
<dbReference type="InterPro" id="IPR006073">
    <property type="entry name" value="GTP-bd"/>
</dbReference>
<dbReference type="STRING" id="3076.A0A2P6U0X2"/>
<feature type="compositionally biased region" description="Gly residues" evidence="1">
    <location>
        <begin position="60"/>
        <end position="71"/>
    </location>
</feature>
<dbReference type="InterPro" id="IPR051943">
    <property type="entry name" value="TRAFAC_Dynamin-like_GTPase"/>
</dbReference>
<dbReference type="InterPro" id="IPR027417">
    <property type="entry name" value="P-loop_NTPase"/>
</dbReference>
<dbReference type="Pfam" id="PF01926">
    <property type="entry name" value="MMR_HSR1"/>
    <property type="match status" value="1"/>
</dbReference>
<gene>
    <name evidence="4" type="ORF">C2E21_1835</name>
</gene>
<reference evidence="4 5" key="1">
    <citation type="journal article" date="2018" name="Plant J.">
        <title>Genome sequences of Chlorella sorokiniana UTEX 1602 and Micractinium conductrix SAG 241.80: implications to maltose excretion by a green alga.</title>
        <authorList>
            <person name="Arriola M.B."/>
            <person name="Velmurugan N."/>
            <person name="Zhang Y."/>
            <person name="Plunkett M.H."/>
            <person name="Hondzo H."/>
            <person name="Barney B.M."/>
        </authorList>
    </citation>
    <scope>NUCLEOTIDE SEQUENCE [LARGE SCALE GENOMIC DNA]</scope>
    <source>
        <strain evidence="5">UTEX 1602</strain>
    </source>
</reference>
<dbReference type="Gene3D" id="3.40.50.300">
    <property type="entry name" value="P-loop containing nucleotide triphosphate hydrolases"/>
    <property type="match status" value="1"/>
</dbReference>
<dbReference type="GO" id="GO:0005525">
    <property type="term" value="F:GTP binding"/>
    <property type="evidence" value="ECO:0007669"/>
    <property type="project" value="InterPro"/>
</dbReference>
<dbReference type="GO" id="GO:0009228">
    <property type="term" value="P:thiamine biosynthetic process"/>
    <property type="evidence" value="ECO:0007669"/>
    <property type="project" value="UniProtKB-KW"/>
</dbReference>
<evidence type="ECO:0000259" key="2">
    <source>
        <dbReference type="Pfam" id="PF01926"/>
    </source>
</evidence>
<proteinExistence type="predicted"/>
<name>A0A2P6U0X2_CHLSO</name>
<dbReference type="Pfam" id="PF02581">
    <property type="entry name" value="TMP-TENI"/>
    <property type="match status" value="1"/>
</dbReference>
<evidence type="ECO:0000313" key="5">
    <source>
        <dbReference type="Proteomes" id="UP000239899"/>
    </source>
</evidence>
<keyword evidence="5" id="KW-1185">Reference proteome</keyword>
<evidence type="ECO:0000259" key="3">
    <source>
        <dbReference type="Pfam" id="PF02581"/>
    </source>
</evidence>
<keyword evidence="4" id="KW-0472">Membrane</keyword>
<feature type="domain" description="Thiamine phosphate synthase/TenI" evidence="3">
    <location>
        <begin position="110"/>
        <end position="275"/>
    </location>
</feature>
<protein>
    <submittedName>
        <fullName evidence="4">Transmembrane GTPase FZO-chloroplastic isoform B</fullName>
    </submittedName>
</protein>